<evidence type="ECO:0000256" key="1">
    <source>
        <dbReference type="SAM" id="Phobius"/>
    </source>
</evidence>
<accession>A0A558EPG1</accession>
<protein>
    <submittedName>
        <fullName evidence="2">DUF2523 domain-containing protein</fullName>
    </submittedName>
</protein>
<dbReference type="EMBL" id="VMTP01000126">
    <property type="protein sequence ID" value="TVT75261.1"/>
    <property type="molecule type" value="Genomic_DNA"/>
</dbReference>
<feature type="transmembrane region" description="Helical" evidence="1">
    <location>
        <begin position="65"/>
        <end position="85"/>
    </location>
</feature>
<evidence type="ECO:0000313" key="3">
    <source>
        <dbReference type="Proteomes" id="UP000316981"/>
    </source>
</evidence>
<sequence>MPALGGLLAWFAGYLISSMIVRLFVSAGLSVVSLVFVNDLVDQAKNAVQGALYNLPADALAFMQLWKITDGLSIVFSAFTLAAYIKTVKVIIGRNG</sequence>
<evidence type="ECO:0000313" key="2">
    <source>
        <dbReference type="EMBL" id="TVT75261.1"/>
    </source>
</evidence>
<keyword evidence="1" id="KW-0812">Transmembrane</keyword>
<dbReference type="RefSeq" id="WP_144583963.1">
    <property type="nucleotide sequence ID" value="NZ_BKNK01000139.1"/>
</dbReference>
<dbReference type="Proteomes" id="UP000316981">
    <property type="component" value="Unassembled WGS sequence"/>
</dbReference>
<reference evidence="2 3" key="1">
    <citation type="submission" date="2019-07" db="EMBL/GenBank/DDBJ databases">
        <title>Draft Genome Sequence of the first blaOXA-58-Harboring Acinetobacter colistiniresistens clinical isolate from Brazil.</title>
        <authorList>
            <person name="Favaro L.S."/>
            <person name="Paula-Petroli S.B."/>
            <person name="Moura C.F."/>
            <person name="Tognim M.C.B."/>
            <person name="Venancio E.J."/>
            <person name="Yamada-Ogatta S.F."/>
            <person name="Carrara-Marroni F.E."/>
        </authorList>
    </citation>
    <scope>NUCLEOTIDE SEQUENCE [LARGE SCALE GENOMIC DNA]</scope>
    <source>
        <strain evidence="2 3">DL</strain>
    </source>
</reference>
<comment type="caution">
    <text evidence="2">The sequence shown here is derived from an EMBL/GenBank/DDBJ whole genome shotgun (WGS) entry which is preliminary data.</text>
</comment>
<dbReference type="AlphaFoldDB" id="A0A558EPG1"/>
<dbReference type="Pfam" id="PF10734">
    <property type="entry name" value="DUF2523"/>
    <property type="match status" value="1"/>
</dbReference>
<keyword evidence="1" id="KW-1133">Transmembrane helix</keyword>
<dbReference type="InterPro" id="IPR019670">
    <property type="entry name" value="DUF2523"/>
</dbReference>
<name>A0A558EPG1_9GAMM</name>
<proteinExistence type="predicted"/>
<keyword evidence="1" id="KW-0472">Membrane</keyword>
<organism evidence="2 3">
    <name type="scientific">Acinetobacter colistiniresistens</name>
    <dbReference type="NCBI Taxonomy" id="280145"/>
    <lineage>
        <taxon>Bacteria</taxon>
        <taxon>Pseudomonadati</taxon>
        <taxon>Pseudomonadota</taxon>
        <taxon>Gammaproteobacteria</taxon>
        <taxon>Moraxellales</taxon>
        <taxon>Moraxellaceae</taxon>
        <taxon>Acinetobacter</taxon>
    </lineage>
</organism>
<feature type="transmembrane region" description="Helical" evidence="1">
    <location>
        <begin position="7"/>
        <end position="36"/>
    </location>
</feature>
<gene>
    <name evidence="2" type="ORF">FPV60_21570</name>
</gene>